<feature type="compositionally biased region" description="Low complexity" evidence="1">
    <location>
        <begin position="555"/>
        <end position="579"/>
    </location>
</feature>
<keyword evidence="2" id="KW-0472">Membrane</keyword>
<sequence>MASGFAALTSQAQALVAAGDLTGARELLGPPLRGADPSPGNASPELAEAAGLQARVLVALGDAHSARGWAAFAYSAATRLYGPADQRTVGTAATLAAVLHRVGSHARAARLYRDVIIELTATDGPESLRVLAAHADLATVEYAQGECTLARNRLEDAWELHREVYGDGHVAGIRMLARLGSMQRDCGLHTSAHEHLALARELCREHLPADHPLAAQIGALARAAANPDHVCADAAPGTREVPQVPPARTATPRQTEPPTRSATEPDRPTSPAPSPYGPPASPYEPSAAAYGPPATPYEPSAAAYEPGSAQPSGGYPLGTEHPPDADLPPLEDLPPLRYPTAPAPPWSAAQSSTTSVPQVPPPRLPPAPPVESPPRWASPPRPAARPPVPPPRTTTDRGMPGSGTGSGSYDPGGGDDEDLDPEHGWWPPEVARRHPDDDLDDDLTVDPGGSRWSGSAGSTTPPAVPALGPGGGSSPEPPSGFSDGLDEADGVRRIRHLPERRSSRLPVRIHRLQPSSGRLPMIIVAGLVVLVLLGTVAVVVGFGLTDGGGSEQQRPAPSASAPNTPTSAAPSTPVPAASPGTPPGNVTLADDRGSVTLAWTYPAGAEGPVVVAGGRVGQELRAFQELPAGSTGYVVYGLDRQTNYCFSVAVVYSVAVVGRAEPVCTGRPGSSPGAR</sequence>
<evidence type="ECO:0000256" key="2">
    <source>
        <dbReference type="SAM" id="Phobius"/>
    </source>
</evidence>
<feature type="compositionally biased region" description="Pro residues" evidence="1">
    <location>
        <begin position="268"/>
        <end position="282"/>
    </location>
</feature>
<dbReference type="SUPFAM" id="SSF49265">
    <property type="entry name" value="Fibronectin type III"/>
    <property type="match status" value="1"/>
</dbReference>
<feature type="compositionally biased region" description="Gly residues" evidence="1">
    <location>
        <begin position="400"/>
        <end position="412"/>
    </location>
</feature>
<feature type="region of interest" description="Disordered" evidence="1">
    <location>
        <begin position="548"/>
        <end position="589"/>
    </location>
</feature>
<dbReference type="SUPFAM" id="SSF48452">
    <property type="entry name" value="TPR-like"/>
    <property type="match status" value="1"/>
</dbReference>
<feature type="transmembrane region" description="Helical" evidence="2">
    <location>
        <begin position="519"/>
        <end position="544"/>
    </location>
</feature>
<reference evidence="4" key="1">
    <citation type="journal article" date="2019" name="Int. J. Syst. Evol. Microbiol.">
        <title>The Global Catalogue of Microorganisms (GCM) 10K type strain sequencing project: providing services to taxonomists for standard genome sequencing and annotation.</title>
        <authorList>
            <consortium name="The Broad Institute Genomics Platform"/>
            <consortium name="The Broad Institute Genome Sequencing Center for Infectious Disease"/>
            <person name="Wu L."/>
            <person name="Ma J."/>
        </authorList>
    </citation>
    <scope>NUCLEOTIDE SEQUENCE [LARGE SCALE GENOMIC DNA]</scope>
    <source>
        <strain evidence="4">ZS-35-S2</strain>
    </source>
</reference>
<organism evidence="3 4">
    <name type="scientific">Plantactinospora solaniradicis</name>
    <dbReference type="NCBI Taxonomy" id="1723736"/>
    <lineage>
        <taxon>Bacteria</taxon>
        <taxon>Bacillati</taxon>
        <taxon>Actinomycetota</taxon>
        <taxon>Actinomycetes</taxon>
        <taxon>Micromonosporales</taxon>
        <taxon>Micromonosporaceae</taxon>
        <taxon>Plantactinospora</taxon>
    </lineage>
</organism>
<dbReference type="Proteomes" id="UP001596203">
    <property type="component" value="Unassembled WGS sequence"/>
</dbReference>
<dbReference type="EMBL" id="JBHSPR010000029">
    <property type="protein sequence ID" value="MFC6020116.1"/>
    <property type="molecule type" value="Genomic_DNA"/>
</dbReference>
<comment type="caution">
    <text evidence="3">The sequence shown here is derived from an EMBL/GenBank/DDBJ whole genome shotgun (WGS) entry which is preliminary data.</text>
</comment>
<dbReference type="RefSeq" id="WP_377426888.1">
    <property type="nucleotide sequence ID" value="NZ_JBHSPR010000029.1"/>
</dbReference>
<dbReference type="Gene3D" id="2.60.40.10">
    <property type="entry name" value="Immunoglobulins"/>
    <property type="match status" value="1"/>
</dbReference>
<feature type="region of interest" description="Disordered" evidence="1">
    <location>
        <begin position="231"/>
        <end position="486"/>
    </location>
</feature>
<dbReference type="InterPro" id="IPR013783">
    <property type="entry name" value="Ig-like_fold"/>
</dbReference>
<evidence type="ECO:0000313" key="4">
    <source>
        <dbReference type="Proteomes" id="UP001596203"/>
    </source>
</evidence>
<feature type="compositionally biased region" description="Pro residues" evidence="1">
    <location>
        <begin position="358"/>
        <end position="392"/>
    </location>
</feature>
<gene>
    <name evidence="3" type="ORF">ACFP2T_28470</name>
</gene>
<dbReference type="Gene3D" id="1.25.40.10">
    <property type="entry name" value="Tetratricopeptide repeat domain"/>
    <property type="match status" value="1"/>
</dbReference>
<proteinExistence type="predicted"/>
<dbReference type="InterPro" id="IPR011990">
    <property type="entry name" value="TPR-like_helical_dom_sf"/>
</dbReference>
<evidence type="ECO:0000256" key="1">
    <source>
        <dbReference type="SAM" id="MobiDB-lite"/>
    </source>
</evidence>
<feature type="compositionally biased region" description="Polar residues" evidence="1">
    <location>
        <begin position="251"/>
        <end position="262"/>
    </location>
</feature>
<accession>A0ABW1KFS5</accession>
<dbReference type="Pfam" id="PF13374">
    <property type="entry name" value="TPR_10"/>
    <property type="match status" value="1"/>
</dbReference>
<evidence type="ECO:0000313" key="3">
    <source>
        <dbReference type="EMBL" id="MFC6020116.1"/>
    </source>
</evidence>
<feature type="compositionally biased region" description="Low complexity" evidence="1">
    <location>
        <begin position="327"/>
        <end position="357"/>
    </location>
</feature>
<dbReference type="InterPro" id="IPR036116">
    <property type="entry name" value="FN3_sf"/>
</dbReference>
<keyword evidence="4" id="KW-1185">Reference proteome</keyword>
<keyword evidence="2" id="KW-1133">Transmembrane helix</keyword>
<keyword evidence="2" id="KW-0812">Transmembrane</keyword>
<name>A0ABW1KFS5_9ACTN</name>
<protein>
    <submittedName>
        <fullName evidence="3">Tetratricopeptide repeat protein</fullName>
    </submittedName>
</protein>
<feature type="compositionally biased region" description="Low complexity" evidence="1">
    <location>
        <begin position="283"/>
        <end position="292"/>
    </location>
</feature>